<evidence type="ECO:0000256" key="8">
    <source>
        <dbReference type="ARBA" id="ARBA00022763"/>
    </source>
</evidence>
<evidence type="ECO:0000256" key="9">
    <source>
        <dbReference type="ARBA" id="ARBA00022801"/>
    </source>
</evidence>
<dbReference type="Gene3D" id="3.30.70.370">
    <property type="match status" value="1"/>
</dbReference>
<evidence type="ECO:0000256" key="12">
    <source>
        <dbReference type="ARBA" id="ARBA00023125"/>
    </source>
</evidence>
<dbReference type="Gene3D" id="3.30.420.10">
    <property type="entry name" value="Ribonuclease H-like superfamily/Ribonuclease H"/>
    <property type="match status" value="1"/>
</dbReference>
<evidence type="ECO:0000256" key="11">
    <source>
        <dbReference type="ARBA" id="ARBA00022932"/>
    </source>
</evidence>
<name>A0A2A6RPS2_9CHLR</name>
<dbReference type="AlphaFoldDB" id="A0A2A6RPS2"/>
<feature type="domain" description="DNA-directed DNA polymerase family A palm" evidence="19">
    <location>
        <begin position="710"/>
        <end position="917"/>
    </location>
</feature>
<dbReference type="SMART" id="SM00482">
    <property type="entry name" value="POLAc"/>
    <property type="match status" value="1"/>
</dbReference>
<evidence type="ECO:0000256" key="1">
    <source>
        <dbReference type="ARBA" id="ARBA00007705"/>
    </source>
</evidence>
<comment type="similarity">
    <text evidence="1 16">Belongs to the DNA polymerase type-A family.</text>
</comment>
<evidence type="ECO:0000313" key="20">
    <source>
        <dbReference type="EMBL" id="PDW04925.1"/>
    </source>
</evidence>
<keyword evidence="13 16" id="KW-0234">DNA repair</keyword>
<dbReference type="InterPro" id="IPR029060">
    <property type="entry name" value="PIN-like_dom_sf"/>
</dbReference>
<reference evidence="21" key="1">
    <citation type="submission" date="2017-08" db="EMBL/GenBank/DDBJ databases">
        <authorList>
            <person name="Grouzdev D.S."/>
            <person name="Gaisin V.A."/>
            <person name="Rysina M.S."/>
            <person name="Gorlenko V.M."/>
        </authorList>
    </citation>
    <scope>NUCLEOTIDE SEQUENCE [LARGE SCALE GENOMIC DNA]</scope>
    <source>
        <strain evidence="21">Kir15-3F</strain>
    </source>
</reference>
<dbReference type="RefSeq" id="WP_097642163.1">
    <property type="nucleotide sequence ID" value="NZ_NQWI01000002.1"/>
</dbReference>
<organism evidence="20 21">
    <name type="scientific">Candidatus Viridilinea mediisalina</name>
    <dbReference type="NCBI Taxonomy" id="2024553"/>
    <lineage>
        <taxon>Bacteria</taxon>
        <taxon>Bacillati</taxon>
        <taxon>Chloroflexota</taxon>
        <taxon>Chloroflexia</taxon>
        <taxon>Chloroflexales</taxon>
        <taxon>Chloroflexineae</taxon>
        <taxon>Oscillochloridaceae</taxon>
        <taxon>Candidatus Viridilinea</taxon>
    </lineage>
</organism>
<protein>
    <recommendedName>
        <fullName evidence="3 15">DNA polymerase I</fullName>
        <ecNumber evidence="2 15">2.7.7.7</ecNumber>
    </recommendedName>
</protein>
<dbReference type="GO" id="GO:0008408">
    <property type="term" value="F:3'-5' exonuclease activity"/>
    <property type="evidence" value="ECO:0007669"/>
    <property type="project" value="UniProtKB-UniRule"/>
</dbReference>
<evidence type="ECO:0000256" key="15">
    <source>
        <dbReference type="NCBIfam" id="TIGR00593"/>
    </source>
</evidence>
<dbReference type="FunFam" id="1.10.150.20:FF:000002">
    <property type="entry name" value="DNA polymerase I"/>
    <property type="match status" value="1"/>
</dbReference>
<dbReference type="Gene3D" id="3.40.50.1010">
    <property type="entry name" value="5'-nuclease"/>
    <property type="match status" value="1"/>
</dbReference>
<dbReference type="SMART" id="SM00475">
    <property type="entry name" value="53EXOc"/>
    <property type="match status" value="1"/>
</dbReference>
<dbReference type="PRINTS" id="PR00868">
    <property type="entry name" value="DNAPOLI"/>
</dbReference>
<dbReference type="CDD" id="cd08637">
    <property type="entry name" value="DNA_pol_A_pol_I_C"/>
    <property type="match status" value="1"/>
</dbReference>
<dbReference type="FunFam" id="1.20.1060.10:FF:000001">
    <property type="entry name" value="DNA polymerase I"/>
    <property type="match status" value="1"/>
</dbReference>
<evidence type="ECO:0000256" key="6">
    <source>
        <dbReference type="ARBA" id="ARBA00022705"/>
    </source>
</evidence>
<keyword evidence="12 16" id="KW-0238">DNA-binding</keyword>
<dbReference type="CDD" id="cd09859">
    <property type="entry name" value="PIN_53EXO"/>
    <property type="match status" value="1"/>
</dbReference>
<dbReference type="InterPro" id="IPR002562">
    <property type="entry name" value="3'-5'_exonuclease_dom"/>
</dbReference>
<keyword evidence="7" id="KW-0540">Nuclease</keyword>
<feature type="domain" description="5'-3' exonuclease" evidence="18">
    <location>
        <begin position="3"/>
        <end position="268"/>
    </location>
</feature>
<dbReference type="InterPro" id="IPR002298">
    <property type="entry name" value="DNA_polymerase_A"/>
</dbReference>
<dbReference type="InterPro" id="IPR043502">
    <property type="entry name" value="DNA/RNA_pol_sf"/>
</dbReference>
<keyword evidence="5 16" id="KW-0548">Nucleotidyltransferase</keyword>
<dbReference type="PANTHER" id="PTHR10133:SF27">
    <property type="entry name" value="DNA POLYMERASE NU"/>
    <property type="match status" value="1"/>
</dbReference>
<evidence type="ECO:0000256" key="13">
    <source>
        <dbReference type="ARBA" id="ARBA00023204"/>
    </source>
</evidence>
<dbReference type="Pfam" id="PF02739">
    <property type="entry name" value="5_3_exonuc_N"/>
    <property type="match status" value="1"/>
</dbReference>
<keyword evidence="4 16" id="KW-0808">Transferase</keyword>
<dbReference type="InterPro" id="IPR019760">
    <property type="entry name" value="DNA-dir_DNA_pol_A_CS"/>
</dbReference>
<comment type="function">
    <text evidence="16">In addition to polymerase activity, this DNA polymerase exhibits 3'-5' and 5'-3' exonuclease activity.</text>
</comment>
<evidence type="ECO:0000256" key="4">
    <source>
        <dbReference type="ARBA" id="ARBA00022679"/>
    </source>
</evidence>
<accession>A0A2A6RPS2</accession>
<dbReference type="InterPro" id="IPR036279">
    <property type="entry name" value="5-3_exonuclease_C_sf"/>
</dbReference>
<dbReference type="Gene3D" id="1.10.150.20">
    <property type="entry name" value="5' to 3' exonuclease, C-terminal subdomain"/>
    <property type="match status" value="2"/>
</dbReference>
<dbReference type="FunFam" id="1.10.150.20:FF:000003">
    <property type="entry name" value="DNA polymerase I"/>
    <property type="match status" value="1"/>
</dbReference>
<dbReference type="Proteomes" id="UP000220527">
    <property type="component" value="Unassembled WGS sequence"/>
</dbReference>
<dbReference type="SUPFAM" id="SSF88723">
    <property type="entry name" value="PIN domain-like"/>
    <property type="match status" value="1"/>
</dbReference>
<evidence type="ECO:0000259" key="18">
    <source>
        <dbReference type="SMART" id="SM00475"/>
    </source>
</evidence>
<comment type="caution">
    <text evidence="20">The sequence shown here is derived from an EMBL/GenBank/DDBJ whole genome shotgun (WGS) entry which is preliminary data.</text>
</comment>
<dbReference type="CDD" id="cd09898">
    <property type="entry name" value="H3TH_53EXO"/>
    <property type="match status" value="1"/>
</dbReference>
<dbReference type="GO" id="GO:0006302">
    <property type="term" value="P:double-strand break repair"/>
    <property type="evidence" value="ECO:0007669"/>
    <property type="project" value="TreeGrafter"/>
</dbReference>
<dbReference type="PANTHER" id="PTHR10133">
    <property type="entry name" value="DNA POLYMERASE I"/>
    <property type="match status" value="1"/>
</dbReference>
<evidence type="ECO:0000313" key="21">
    <source>
        <dbReference type="Proteomes" id="UP000220527"/>
    </source>
</evidence>
<dbReference type="SUPFAM" id="SSF56672">
    <property type="entry name" value="DNA/RNA polymerases"/>
    <property type="match status" value="1"/>
</dbReference>
<evidence type="ECO:0000256" key="14">
    <source>
        <dbReference type="ARBA" id="ARBA00049244"/>
    </source>
</evidence>
<dbReference type="GO" id="GO:0003677">
    <property type="term" value="F:DNA binding"/>
    <property type="evidence" value="ECO:0007669"/>
    <property type="project" value="UniProtKB-UniRule"/>
</dbReference>
<dbReference type="OrthoDB" id="9806424at2"/>
<dbReference type="SUPFAM" id="SSF53098">
    <property type="entry name" value="Ribonuclease H-like"/>
    <property type="match status" value="1"/>
</dbReference>
<feature type="domain" description="3'-5' exonuclease" evidence="17">
    <location>
        <begin position="354"/>
        <end position="538"/>
    </location>
</feature>
<dbReference type="Gene3D" id="1.20.1060.10">
    <property type="entry name" value="Taq DNA Polymerase, Chain T, domain 4"/>
    <property type="match status" value="1"/>
</dbReference>
<dbReference type="InterPro" id="IPR008918">
    <property type="entry name" value="HhH2"/>
</dbReference>
<evidence type="ECO:0000256" key="2">
    <source>
        <dbReference type="ARBA" id="ARBA00012417"/>
    </source>
</evidence>
<proteinExistence type="inferred from homology"/>
<evidence type="ECO:0000256" key="16">
    <source>
        <dbReference type="RuleBase" id="RU004460"/>
    </source>
</evidence>
<sequence length="953" mass="103512">MPQPPVLALIDGHALAYRAFHAMRETGLRTSGGEPTFAVFGFAQIVLSMIQEQQPSHVAIAFDVGRTFRDELYAEYKAGRAETPEEFYPQLERMKEFMTKLEIPIYTAPNYEADDVLGTLARQASAAGVQTIILTGDTDTLQLVDANVRVLLANPYARGNKSTTLYDEAAVRERYAGLQPGQLADLRGLKGDSSDNIPGVKGIGEKGAVTLLNQFGDLATLFAQLDQAPKRYQKLLEGQWEAAQFSKRLATIDCHAPVQLDLAACALGAYDRGAVIALFQELEIGASSNLIKKLPPLPSDLPPAPSASLQTSLFAAPSSGPVALPTGTQQLSLFEQAGSSVQAGELAKSALGAYSAVTTREQLEDLVAALEAAPILAFDVESSGLRPFESDLVGIAFAAQPGRAYYLPLGHQQGPQLPREEALAALQPIFANGQQPKVAHNAKFDLELLLNAGIVVQGLHFDTMLAAALLGRARLGLKELAFYSLKLPEPPPAIETLLGKGSKQISFDHVPIEQATPYAAADADMTLRLHAIFAAELGANERLAELFHQLEMPLIEVLVAMEQAGIGLDLAYLAKLGTDLAARIADYEQQIYAHVGNKFNINSSDQLSEVLFEQLGISAEGVGRTAKTKKYSLTADTLEQLRDRHPIFGQILHYRQLSKLKSTYVDALPNLVNRRSGRVHTSYNQVGAATGRLSSNDPNLQNIPVRSEEGRAIRRAFVAPAGQHFIAADYSQIELRILAHYTQDPALMTTFTSGRDIHAATAAHLFGVHADQVDKQQRRMAKTVIFGIIYGMSAFGLAQRLDIDRSMAQALIDGVFHSFPGIKGYVDQTLARARREGFVTTLFGRQRQFPELQGNAKGPRVQAAMREAINAPIQGTAADIMKIAMIRLQHRLAEEKLKTRLLLQIHDELILEAPTAELEVATQLVRDAMEGAYQLDVPLTVEVEVGSNLDFGG</sequence>
<dbReference type="InterPro" id="IPR020046">
    <property type="entry name" value="5-3_exonucl_a-hlix_arch_N"/>
</dbReference>
<keyword evidence="6 16" id="KW-0235">DNA replication</keyword>
<dbReference type="InterPro" id="IPR036397">
    <property type="entry name" value="RNaseH_sf"/>
</dbReference>
<evidence type="ECO:0000256" key="3">
    <source>
        <dbReference type="ARBA" id="ARBA00020311"/>
    </source>
</evidence>
<keyword evidence="8 16" id="KW-0227">DNA damage</keyword>
<dbReference type="InterPro" id="IPR018320">
    <property type="entry name" value="DNA_polymerase_1"/>
</dbReference>
<dbReference type="GO" id="GO:0006261">
    <property type="term" value="P:DNA-templated DNA replication"/>
    <property type="evidence" value="ECO:0007669"/>
    <property type="project" value="UniProtKB-UniRule"/>
</dbReference>
<dbReference type="EMBL" id="NQWI01000002">
    <property type="protein sequence ID" value="PDW04925.1"/>
    <property type="molecule type" value="Genomic_DNA"/>
</dbReference>
<dbReference type="CDD" id="cd06139">
    <property type="entry name" value="DNA_polA_I_Ecoli_like_exo"/>
    <property type="match status" value="1"/>
</dbReference>
<keyword evidence="21" id="KW-1185">Reference proteome</keyword>
<dbReference type="SMART" id="SM00474">
    <property type="entry name" value="35EXOc"/>
    <property type="match status" value="1"/>
</dbReference>
<dbReference type="NCBIfam" id="NF004397">
    <property type="entry name" value="PRK05755.1"/>
    <property type="match status" value="1"/>
</dbReference>
<dbReference type="InterPro" id="IPR020045">
    <property type="entry name" value="DNA_polI_H3TH"/>
</dbReference>
<evidence type="ECO:0000259" key="17">
    <source>
        <dbReference type="SMART" id="SM00474"/>
    </source>
</evidence>
<dbReference type="SMART" id="SM00279">
    <property type="entry name" value="HhH2"/>
    <property type="match status" value="1"/>
</dbReference>
<dbReference type="SUPFAM" id="SSF47807">
    <property type="entry name" value="5' to 3' exonuclease, C-terminal subdomain"/>
    <property type="match status" value="1"/>
</dbReference>
<evidence type="ECO:0000256" key="5">
    <source>
        <dbReference type="ARBA" id="ARBA00022695"/>
    </source>
</evidence>
<dbReference type="InterPro" id="IPR012337">
    <property type="entry name" value="RNaseH-like_sf"/>
</dbReference>
<evidence type="ECO:0000259" key="19">
    <source>
        <dbReference type="SMART" id="SM00482"/>
    </source>
</evidence>
<dbReference type="GO" id="GO:0008409">
    <property type="term" value="F:5'-3' exonuclease activity"/>
    <property type="evidence" value="ECO:0007669"/>
    <property type="project" value="UniProtKB-UniRule"/>
</dbReference>
<dbReference type="GO" id="GO:0003887">
    <property type="term" value="F:DNA-directed DNA polymerase activity"/>
    <property type="evidence" value="ECO:0007669"/>
    <property type="project" value="UniProtKB-UniRule"/>
</dbReference>
<dbReference type="Pfam" id="PF00476">
    <property type="entry name" value="DNA_pol_A"/>
    <property type="match status" value="1"/>
</dbReference>
<dbReference type="EC" id="2.7.7.7" evidence="2 15"/>
<dbReference type="PROSITE" id="PS00447">
    <property type="entry name" value="DNA_POLYMERASE_A"/>
    <property type="match status" value="1"/>
</dbReference>
<comment type="catalytic activity">
    <reaction evidence="14 16">
        <text>DNA(n) + a 2'-deoxyribonucleoside 5'-triphosphate = DNA(n+1) + diphosphate</text>
        <dbReference type="Rhea" id="RHEA:22508"/>
        <dbReference type="Rhea" id="RHEA-COMP:17339"/>
        <dbReference type="Rhea" id="RHEA-COMP:17340"/>
        <dbReference type="ChEBI" id="CHEBI:33019"/>
        <dbReference type="ChEBI" id="CHEBI:61560"/>
        <dbReference type="ChEBI" id="CHEBI:173112"/>
        <dbReference type="EC" id="2.7.7.7"/>
    </reaction>
</comment>
<dbReference type="Pfam" id="PF01367">
    <property type="entry name" value="5_3_exonuc"/>
    <property type="match status" value="1"/>
</dbReference>
<evidence type="ECO:0000256" key="7">
    <source>
        <dbReference type="ARBA" id="ARBA00022722"/>
    </source>
</evidence>
<dbReference type="Pfam" id="PF01612">
    <property type="entry name" value="DNA_pol_A_exo1"/>
    <property type="match status" value="1"/>
</dbReference>
<keyword evidence="10 16" id="KW-0269">Exonuclease</keyword>
<keyword evidence="11 16" id="KW-0239">DNA-directed DNA polymerase</keyword>
<dbReference type="InterPro" id="IPR001098">
    <property type="entry name" value="DNA-dir_DNA_pol_A_palm_dom"/>
</dbReference>
<dbReference type="InterPro" id="IPR002421">
    <property type="entry name" value="5-3_exonuclease"/>
</dbReference>
<evidence type="ECO:0000256" key="10">
    <source>
        <dbReference type="ARBA" id="ARBA00022839"/>
    </source>
</evidence>
<gene>
    <name evidence="16" type="primary">polA</name>
    <name evidence="20" type="ORF">CJ255_00675</name>
</gene>
<dbReference type="NCBIfam" id="TIGR00593">
    <property type="entry name" value="pola"/>
    <property type="match status" value="1"/>
</dbReference>
<keyword evidence="9 16" id="KW-0378">Hydrolase</keyword>